<dbReference type="Proteomes" id="UP000595237">
    <property type="component" value="Chromosome"/>
</dbReference>
<protein>
    <submittedName>
        <fullName evidence="1">Uncharacterized protein</fullName>
    </submittedName>
</protein>
<evidence type="ECO:0000313" key="1">
    <source>
        <dbReference type="EMBL" id="QQU53191.1"/>
    </source>
</evidence>
<organism evidence="1 2">
    <name type="scientific">Serratia liquefaciens</name>
    <dbReference type="NCBI Taxonomy" id="614"/>
    <lineage>
        <taxon>Bacteria</taxon>
        <taxon>Pseudomonadati</taxon>
        <taxon>Pseudomonadota</taxon>
        <taxon>Gammaproteobacteria</taxon>
        <taxon>Enterobacterales</taxon>
        <taxon>Yersiniaceae</taxon>
        <taxon>Serratia</taxon>
    </lineage>
</organism>
<proteinExistence type="predicted"/>
<dbReference type="EMBL" id="CP068148">
    <property type="protein sequence ID" value="QQU53191.1"/>
    <property type="molecule type" value="Genomic_DNA"/>
</dbReference>
<keyword evidence="2" id="KW-1185">Reference proteome</keyword>
<gene>
    <name evidence="1" type="ORF">I6I38_12595</name>
</gene>
<dbReference type="RefSeq" id="WP_201895311.1">
    <property type="nucleotide sequence ID" value="NZ_CP068148.1"/>
</dbReference>
<evidence type="ECO:0000313" key="2">
    <source>
        <dbReference type="Proteomes" id="UP000595237"/>
    </source>
</evidence>
<sequence length="88" mass="10176">MFNFMKSPRNKELDHGLQNAEANEISAEINVLEQQLATAPADGEIHKALMLAYNRALKIYAKNKSYRQQIDVIFIKMDELRNIIRKSL</sequence>
<name>A0ABX7CWZ9_SERLI</name>
<reference evidence="1 2" key="1">
    <citation type="submission" date="2021-01" db="EMBL/GenBank/DDBJ databases">
        <title>FDA dAtabase for Regulatory Grade micrObial Sequences (FDA-ARGOS): Supporting development and validation of Infectious Disease Dx tests.</title>
        <authorList>
            <person name="Blissenbach B."/>
            <person name="Krut O."/>
            <person name="Tallon L."/>
            <person name="Sadzewicz L."/>
            <person name="Zhao X."/>
            <person name="Boylan J."/>
            <person name="Ott S."/>
            <person name="Bowen H."/>
            <person name="Vavikolanu K."/>
            <person name="Mehta A."/>
            <person name="Aluvathingal J."/>
            <person name="Nadendla S."/>
            <person name="Yan Y."/>
            <person name="Sichtig H."/>
        </authorList>
    </citation>
    <scope>NUCLEOTIDE SEQUENCE [LARGE SCALE GENOMIC DNA]</scope>
    <source>
        <strain evidence="1 2">FDAARGOS_1081</strain>
    </source>
</reference>
<accession>A0ABX7CWZ9</accession>